<proteinExistence type="predicted"/>
<dbReference type="Pfam" id="PF00072">
    <property type="entry name" value="Response_reg"/>
    <property type="match status" value="1"/>
</dbReference>
<organism evidence="5 6">
    <name type="scientific">Desulfosporosinus youngiae DSM 17734</name>
    <dbReference type="NCBI Taxonomy" id="768710"/>
    <lineage>
        <taxon>Bacteria</taxon>
        <taxon>Bacillati</taxon>
        <taxon>Bacillota</taxon>
        <taxon>Clostridia</taxon>
        <taxon>Eubacteriales</taxon>
        <taxon>Desulfitobacteriaceae</taxon>
        <taxon>Desulfosporosinus</taxon>
    </lineage>
</organism>
<dbReference type="PANTHER" id="PTHR43228">
    <property type="entry name" value="TWO-COMPONENT RESPONSE REGULATOR"/>
    <property type="match status" value="1"/>
</dbReference>
<dbReference type="SMART" id="SM00448">
    <property type="entry name" value="REC"/>
    <property type="match status" value="1"/>
</dbReference>
<evidence type="ECO:0000259" key="4">
    <source>
        <dbReference type="PROSITE" id="PS50110"/>
    </source>
</evidence>
<dbReference type="InterPro" id="IPR052048">
    <property type="entry name" value="ST_Response_Regulator"/>
</dbReference>
<evidence type="ECO:0000256" key="1">
    <source>
        <dbReference type="ARBA" id="ARBA00018672"/>
    </source>
</evidence>
<protein>
    <recommendedName>
        <fullName evidence="1">Stage 0 sporulation protein A homolog</fullName>
    </recommendedName>
</protein>
<sequence length="126" mass="13974">MIALRMSKILIADDASFMRLMISQILARQGLTDIIEAENGQQAVEQFKSNNPDLTLMDITMPELDGLAALEEILSFDPLAKVVVCSAVANENIVMEALRRGAVDFVAKPFRPEELLCIVLRNLKDN</sequence>
<feature type="domain" description="Response regulatory" evidence="4">
    <location>
        <begin position="8"/>
        <end position="123"/>
    </location>
</feature>
<dbReference type="Gene3D" id="3.40.50.2300">
    <property type="match status" value="1"/>
</dbReference>
<dbReference type="PANTHER" id="PTHR43228:SF1">
    <property type="entry name" value="TWO-COMPONENT RESPONSE REGULATOR ARR22"/>
    <property type="match status" value="1"/>
</dbReference>
<dbReference type="PROSITE" id="PS50110">
    <property type="entry name" value="RESPONSE_REGULATORY"/>
    <property type="match status" value="1"/>
</dbReference>
<dbReference type="STRING" id="768710.DesyoDRAFT_0924"/>
<evidence type="ECO:0000313" key="5">
    <source>
        <dbReference type="EMBL" id="EHQ88096.1"/>
    </source>
</evidence>
<dbReference type="SUPFAM" id="SSF52172">
    <property type="entry name" value="CheY-like"/>
    <property type="match status" value="1"/>
</dbReference>
<comment type="function">
    <text evidence="2">May play the central regulatory role in sporulation. It may be an element of the effector pathway responsible for the activation of sporulation genes in response to nutritional stress. Spo0A may act in concert with spo0H (a sigma factor) to control the expression of some genes that are critical to the sporulation process.</text>
</comment>
<dbReference type="AlphaFoldDB" id="H5XSJ6"/>
<dbReference type="InterPro" id="IPR011006">
    <property type="entry name" value="CheY-like_superfamily"/>
</dbReference>
<feature type="modified residue" description="4-aspartylphosphate" evidence="3">
    <location>
        <position position="58"/>
    </location>
</feature>
<dbReference type="GO" id="GO:0000160">
    <property type="term" value="P:phosphorelay signal transduction system"/>
    <property type="evidence" value="ECO:0007669"/>
    <property type="project" value="InterPro"/>
</dbReference>
<keyword evidence="6" id="KW-1185">Reference proteome</keyword>
<dbReference type="InterPro" id="IPR001789">
    <property type="entry name" value="Sig_transdc_resp-reg_receiver"/>
</dbReference>
<keyword evidence="3" id="KW-0597">Phosphoprotein</keyword>
<dbReference type="GO" id="GO:0003677">
    <property type="term" value="F:DNA binding"/>
    <property type="evidence" value="ECO:0007669"/>
    <property type="project" value="UniProtKB-KW"/>
</dbReference>
<dbReference type="eggNOG" id="COG2197">
    <property type="taxonomic scope" value="Bacteria"/>
</dbReference>
<accession>H5XSJ6</accession>
<evidence type="ECO:0000256" key="3">
    <source>
        <dbReference type="PROSITE-ProRule" id="PRU00169"/>
    </source>
</evidence>
<gene>
    <name evidence="5" type="ORF">DesyoDRAFT_0924</name>
</gene>
<evidence type="ECO:0000256" key="2">
    <source>
        <dbReference type="ARBA" id="ARBA00024867"/>
    </source>
</evidence>
<dbReference type="HOGENOM" id="CLU_000445_69_15_9"/>
<evidence type="ECO:0000313" key="6">
    <source>
        <dbReference type="Proteomes" id="UP000005104"/>
    </source>
</evidence>
<name>H5XSJ6_9FIRM</name>
<dbReference type="EMBL" id="CM001441">
    <property type="protein sequence ID" value="EHQ88096.1"/>
    <property type="molecule type" value="Genomic_DNA"/>
</dbReference>
<reference evidence="5 6" key="1">
    <citation type="submission" date="2011-11" db="EMBL/GenBank/DDBJ databases">
        <title>The Noncontiguous Finished genome of Desulfosporosinus youngiae DSM 17734.</title>
        <authorList>
            <consortium name="US DOE Joint Genome Institute (JGI-PGF)"/>
            <person name="Lucas S."/>
            <person name="Han J."/>
            <person name="Lapidus A."/>
            <person name="Cheng J.-F."/>
            <person name="Goodwin L."/>
            <person name="Pitluck S."/>
            <person name="Peters L."/>
            <person name="Ovchinnikova G."/>
            <person name="Lu M."/>
            <person name="Land M.L."/>
            <person name="Hauser L."/>
            <person name="Pester M."/>
            <person name="Spring S."/>
            <person name="Ollivier B."/>
            <person name="Rattei T."/>
            <person name="Klenk H.-P."/>
            <person name="Wagner M."/>
            <person name="Loy A."/>
            <person name="Woyke T.J."/>
        </authorList>
    </citation>
    <scope>NUCLEOTIDE SEQUENCE [LARGE SCALE GENOMIC DNA]</scope>
    <source>
        <strain evidence="5 6">DSM 17734</strain>
    </source>
</reference>
<keyword evidence="5" id="KW-0238">DNA-binding</keyword>
<dbReference type="Proteomes" id="UP000005104">
    <property type="component" value="Chromosome"/>
</dbReference>